<dbReference type="EMBL" id="JAQIBD010000002">
    <property type="protein sequence ID" value="MDM5271828.1"/>
    <property type="molecule type" value="Genomic_DNA"/>
</dbReference>
<evidence type="ECO:0000313" key="1">
    <source>
        <dbReference type="EMBL" id="MDM5271828.1"/>
    </source>
</evidence>
<dbReference type="Proteomes" id="UP001169069">
    <property type="component" value="Unassembled WGS sequence"/>
</dbReference>
<organism evidence="1 2">
    <name type="scientific">Sulfurovum zhangzhouensis</name>
    <dbReference type="NCBI Taxonomy" id="3019067"/>
    <lineage>
        <taxon>Bacteria</taxon>
        <taxon>Pseudomonadati</taxon>
        <taxon>Campylobacterota</taxon>
        <taxon>Epsilonproteobacteria</taxon>
        <taxon>Campylobacterales</taxon>
        <taxon>Sulfurovaceae</taxon>
        <taxon>Sulfurovum</taxon>
    </lineage>
</organism>
<protein>
    <recommendedName>
        <fullName evidence="3">Cytochrome c domain-containing protein</fullName>
    </recommendedName>
</protein>
<evidence type="ECO:0008006" key="3">
    <source>
        <dbReference type="Google" id="ProtNLM"/>
    </source>
</evidence>
<keyword evidence="2" id="KW-1185">Reference proteome</keyword>
<sequence length="110" mass="12861">MVKKMILFILLSVGIFAENAYERNCIPCHTNLSTSLQGMFKNYLLVYSGEETVKAALRHYMRYPSNHISVMSDLFLDTYGIKEKLYISDEELKEAIDIYWETYKVFGKLN</sequence>
<gene>
    <name evidence="1" type="ORF">PGH07_06535</name>
</gene>
<accession>A0ABT7QYH0</accession>
<dbReference type="RefSeq" id="WP_289413553.1">
    <property type="nucleotide sequence ID" value="NZ_JAQIBD010000002.1"/>
</dbReference>
<evidence type="ECO:0000313" key="2">
    <source>
        <dbReference type="Proteomes" id="UP001169069"/>
    </source>
</evidence>
<comment type="caution">
    <text evidence="1">The sequence shown here is derived from an EMBL/GenBank/DDBJ whole genome shotgun (WGS) entry which is preliminary data.</text>
</comment>
<proteinExistence type="predicted"/>
<reference evidence="1" key="1">
    <citation type="submission" date="2023-01" db="EMBL/GenBank/DDBJ databases">
        <title>Sulfurovum sp. zt1-1 genome assembly.</title>
        <authorList>
            <person name="Wang J."/>
        </authorList>
    </citation>
    <scope>NUCLEOTIDE SEQUENCE</scope>
    <source>
        <strain evidence="1">Zt1-1</strain>
    </source>
</reference>
<name>A0ABT7QYH0_9BACT</name>